<organism evidence="3 4">
    <name type="scientific">Halobaculum marinum</name>
    <dbReference type="NCBI Taxonomy" id="3031996"/>
    <lineage>
        <taxon>Archaea</taxon>
        <taxon>Methanobacteriati</taxon>
        <taxon>Methanobacteriota</taxon>
        <taxon>Stenosarchaea group</taxon>
        <taxon>Halobacteria</taxon>
        <taxon>Halobacteriales</taxon>
        <taxon>Haloferacaceae</taxon>
        <taxon>Halobaculum</taxon>
    </lineage>
</organism>
<feature type="region of interest" description="Disordered" evidence="1">
    <location>
        <begin position="250"/>
        <end position="277"/>
    </location>
</feature>
<dbReference type="RefSeq" id="WP_276236584.1">
    <property type="nucleotide sequence ID" value="NZ_CP119989.1"/>
</dbReference>
<evidence type="ECO:0000313" key="4">
    <source>
        <dbReference type="Proteomes" id="UP001596388"/>
    </source>
</evidence>
<keyword evidence="4" id="KW-1185">Reference proteome</keyword>
<dbReference type="EMBL" id="JBHTAG010000002">
    <property type="protein sequence ID" value="MFC7095934.1"/>
    <property type="molecule type" value="Genomic_DNA"/>
</dbReference>
<dbReference type="AlphaFoldDB" id="A0ABD5WQV2"/>
<dbReference type="GeneID" id="79270187"/>
<evidence type="ECO:0000313" key="3">
    <source>
        <dbReference type="EMBL" id="MFC7095934.1"/>
    </source>
</evidence>
<dbReference type="Proteomes" id="UP001596388">
    <property type="component" value="Unassembled WGS sequence"/>
</dbReference>
<gene>
    <name evidence="3" type="ORF">ACFQKD_01330</name>
</gene>
<dbReference type="PROSITE" id="PS51257">
    <property type="entry name" value="PROKAR_LIPOPROTEIN"/>
    <property type="match status" value="1"/>
</dbReference>
<dbReference type="InterPro" id="IPR006311">
    <property type="entry name" value="TAT_signal"/>
</dbReference>
<reference evidence="3 4" key="1">
    <citation type="journal article" date="2019" name="Int. J. Syst. Evol. Microbiol.">
        <title>The Global Catalogue of Microorganisms (GCM) 10K type strain sequencing project: providing services to taxonomists for standard genome sequencing and annotation.</title>
        <authorList>
            <consortium name="The Broad Institute Genomics Platform"/>
            <consortium name="The Broad Institute Genome Sequencing Center for Infectious Disease"/>
            <person name="Wu L."/>
            <person name="Ma J."/>
        </authorList>
    </citation>
    <scope>NUCLEOTIDE SEQUENCE [LARGE SCALE GENOMIC DNA]</scope>
    <source>
        <strain evidence="3 4">DT55</strain>
    </source>
</reference>
<name>A0ABD5WQV2_9EURY</name>
<feature type="domain" description="DUF4097" evidence="2">
    <location>
        <begin position="186"/>
        <end position="273"/>
    </location>
</feature>
<dbReference type="PROSITE" id="PS51318">
    <property type="entry name" value="TAT"/>
    <property type="match status" value="1"/>
</dbReference>
<dbReference type="InterPro" id="IPR025164">
    <property type="entry name" value="Toastrack_DUF4097"/>
</dbReference>
<protein>
    <submittedName>
        <fullName evidence="3">DUF4097 family beta strand repeat-containing protein</fullName>
    </submittedName>
</protein>
<sequence>MSNNLTRRRVLAGGATALLASIAGCSGATPFVGKRTERTETVALDGAERLAVQTDLGDVTIRTADREDIDVHIVKQASSVTADITDLAFRVERSGDELLFRSEFTGDTELLGGRPSMSLDVTVPEALPVSSVQSQVGDLDVEDVVGDLDAETNTGDVRVRRVAGAVRATASTGDVVVDRPEALAGATTSTGHVTVDVPAIDDDTRVESETGDVAAAVGRDVDAVLRARTSTGDVSVSGLSLSDSTRTDDLVTGTLGEGGPTLDIETDTGDVSVSALN</sequence>
<proteinExistence type="predicted"/>
<evidence type="ECO:0000259" key="2">
    <source>
        <dbReference type="Pfam" id="PF13349"/>
    </source>
</evidence>
<accession>A0ABD5WQV2</accession>
<evidence type="ECO:0000256" key="1">
    <source>
        <dbReference type="SAM" id="MobiDB-lite"/>
    </source>
</evidence>
<dbReference type="Pfam" id="PF13349">
    <property type="entry name" value="DUF4097"/>
    <property type="match status" value="1"/>
</dbReference>
<comment type="caution">
    <text evidence="3">The sequence shown here is derived from an EMBL/GenBank/DDBJ whole genome shotgun (WGS) entry which is preliminary data.</text>
</comment>